<proteinExistence type="predicted"/>
<reference evidence="1 2" key="1">
    <citation type="journal article" date="2018" name="Evol. Lett.">
        <title>Horizontal gene cluster transfer increased hallucinogenic mushroom diversity.</title>
        <authorList>
            <person name="Reynolds H.T."/>
            <person name="Vijayakumar V."/>
            <person name="Gluck-Thaler E."/>
            <person name="Korotkin H.B."/>
            <person name="Matheny P.B."/>
            <person name="Slot J.C."/>
        </authorList>
    </citation>
    <scope>NUCLEOTIDE SEQUENCE [LARGE SCALE GENOMIC DNA]</scope>
    <source>
        <strain evidence="1 2">2631</strain>
    </source>
</reference>
<keyword evidence="2" id="KW-1185">Reference proteome</keyword>
<comment type="caution">
    <text evidence="1">The sequence shown here is derived from an EMBL/GenBank/DDBJ whole genome shotgun (WGS) entry which is preliminary data.</text>
</comment>
<accession>A0A409XF55</accession>
<evidence type="ECO:0000313" key="1">
    <source>
        <dbReference type="EMBL" id="PPQ89371.1"/>
    </source>
</evidence>
<sequence length="168" mass="17197">MSSSSSLRPSWVPLYEKEGGGLVAAVGGVHDLPGVAAAFTSPRYLLASPPLVPPRSSVVVIIYGAVVIVIVPYPSSVSGAVMHVGLGWQVPGSDRQQRGGEGTHNGGGGVVVVGGRGGVVGVTNGPTWQPKVTHMTLFTVAENCRVITLKFKSVYGSVFGSVPGYSVL</sequence>
<gene>
    <name evidence="1" type="ORF">CVT25_002171</name>
</gene>
<dbReference type="AlphaFoldDB" id="A0A409XF55"/>
<evidence type="ECO:0000313" key="2">
    <source>
        <dbReference type="Proteomes" id="UP000283269"/>
    </source>
</evidence>
<protein>
    <submittedName>
        <fullName evidence="1">Uncharacterized protein</fullName>
    </submittedName>
</protein>
<dbReference type="InParanoid" id="A0A409XF55"/>
<name>A0A409XF55_PSICY</name>
<dbReference type="Proteomes" id="UP000283269">
    <property type="component" value="Unassembled WGS sequence"/>
</dbReference>
<organism evidence="1 2">
    <name type="scientific">Psilocybe cyanescens</name>
    <dbReference type="NCBI Taxonomy" id="93625"/>
    <lineage>
        <taxon>Eukaryota</taxon>
        <taxon>Fungi</taxon>
        <taxon>Dikarya</taxon>
        <taxon>Basidiomycota</taxon>
        <taxon>Agaricomycotina</taxon>
        <taxon>Agaricomycetes</taxon>
        <taxon>Agaricomycetidae</taxon>
        <taxon>Agaricales</taxon>
        <taxon>Agaricineae</taxon>
        <taxon>Strophariaceae</taxon>
        <taxon>Psilocybe</taxon>
    </lineage>
</organism>
<dbReference type="EMBL" id="NHYD01001889">
    <property type="protein sequence ID" value="PPQ89371.1"/>
    <property type="molecule type" value="Genomic_DNA"/>
</dbReference>